<dbReference type="RefSeq" id="WP_192748153.1">
    <property type="nucleotide sequence ID" value="NZ_BAABJL010000055.1"/>
</dbReference>
<dbReference type="SUPFAM" id="SSF51182">
    <property type="entry name" value="RmlC-like cupins"/>
    <property type="match status" value="1"/>
</dbReference>
<dbReference type="InterPro" id="IPR050177">
    <property type="entry name" value="Lipid_A_modif_metabolic_enz"/>
</dbReference>
<sequence length="369" mass="40234">MKIVVTGGDGFLGWHLRTRLRALTSHEVIALTRRDFSRLATEARDAEAIVHVAGVNRGTDAEVEKGNVELADAVGKAVGASSGAPRLVFANSIQCGSDSPYGRGKAEARDILATAARSTGSTFVDVVLPNLFGEHGRPNYNSFVATFAHAAALGQVPDVQDRPVEVLHAQQAAQELINGVDTPGDATVEPAGEPTTVQSVWQTLQDAYRLYRSGDIPPLTTQLDVDMFNTLRAAMFPHAYPVRLTVNRDQRGGLVECVRCHGGQGQSFVSTSLPGVTRGNHFHLAKVERFLVLRGRARISLRRLFHEEVVSFDVSGDEPTVVDMPTMWAHNITNTGHEELVTFFWTHTLFDPNSPDTFAEQVEREANDT</sequence>
<name>A0A927MN34_9ACTN</name>
<dbReference type="CDD" id="cd07007">
    <property type="entry name" value="cupin_CapF-like_C"/>
    <property type="match status" value="1"/>
</dbReference>
<dbReference type="PANTHER" id="PTHR43245">
    <property type="entry name" value="BIFUNCTIONAL POLYMYXIN RESISTANCE PROTEIN ARNA"/>
    <property type="match status" value="1"/>
</dbReference>
<proteinExistence type="predicted"/>
<evidence type="ECO:0000313" key="3">
    <source>
        <dbReference type="EMBL" id="MBE1603281.1"/>
    </source>
</evidence>
<dbReference type="Gene3D" id="2.60.120.10">
    <property type="entry name" value="Jelly Rolls"/>
    <property type="match status" value="1"/>
</dbReference>
<dbReference type="EMBL" id="JADBEM010000001">
    <property type="protein sequence ID" value="MBE1603281.1"/>
    <property type="molecule type" value="Genomic_DNA"/>
</dbReference>
<organism evidence="3 4">
    <name type="scientific">Actinopolymorpha pittospori</name>
    <dbReference type="NCBI Taxonomy" id="648752"/>
    <lineage>
        <taxon>Bacteria</taxon>
        <taxon>Bacillati</taxon>
        <taxon>Actinomycetota</taxon>
        <taxon>Actinomycetes</taxon>
        <taxon>Propionibacteriales</taxon>
        <taxon>Actinopolymorphaceae</taxon>
        <taxon>Actinopolymorpha</taxon>
    </lineage>
</organism>
<dbReference type="Gene3D" id="3.40.50.720">
    <property type="entry name" value="NAD(P)-binding Rossmann-like Domain"/>
    <property type="match status" value="1"/>
</dbReference>
<evidence type="ECO:0000259" key="1">
    <source>
        <dbReference type="Pfam" id="PF01370"/>
    </source>
</evidence>
<dbReference type="Proteomes" id="UP000638648">
    <property type="component" value="Unassembled WGS sequence"/>
</dbReference>
<dbReference type="Pfam" id="PF01370">
    <property type="entry name" value="Epimerase"/>
    <property type="match status" value="1"/>
</dbReference>
<gene>
    <name evidence="3" type="ORF">HEB94_000129</name>
</gene>
<protein>
    <submittedName>
        <fullName evidence="3">UDP-2-acetamido-2,6-beta-L-arabino-hexul-4-ose reductase</fullName>
        <ecNumber evidence="3">1.1.1.367</ecNumber>
    </submittedName>
</protein>
<dbReference type="Pfam" id="PF14667">
    <property type="entry name" value="Polysacc_synt_C"/>
    <property type="match status" value="1"/>
</dbReference>
<keyword evidence="4" id="KW-1185">Reference proteome</keyword>
<dbReference type="InterPro" id="IPR036291">
    <property type="entry name" value="NAD(P)-bd_dom_sf"/>
</dbReference>
<feature type="domain" description="NAD-dependent epimerase/dehydratase" evidence="1">
    <location>
        <begin position="3"/>
        <end position="172"/>
    </location>
</feature>
<comment type="caution">
    <text evidence="3">The sequence shown here is derived from an EMBL/GenBank/DDBJ whole genome shotgun (WGS) entry which is preliminary data.</text>
</comment>
<feature type="domain" description="Capsular polysaccharide assembling protein CapF C-terminal" evidence="2">
    <location>
        <begin position="248"/>
        <end position="358"/>
    </location>
</feature>
<evidence type="ECO:0000259" key="2">
    <source>
        <dbReference type="Pfam" id="PF14667"/>
    </source>
</evidence>
<dbReference type="EC" id="1.1.1.367" evidence="3"/>
<dbReference type="AlphaFoldDB" id="A0A927MN34"/>
<dbReference type="SUPFAM" id="SSF51735">
    <property type="entry name" value="NAD(P)-binding Rossmann-fold domains"/>
    <property type="match status" value="1"/>
</dbReference>
<dbReference type="InterPro" id="IPR011051">
    <property type="entry name" value="RmlC_Cupin_sf"/>
</dbReference>
<dbReference type="GO" id="GO:0016491">
    <property type="term" value="F:oxidoreductase activity"/>
    <property type="evidence" value="ECO:0007669"/>
    <property type="project" value="UniProtKB-KW"/>
</dbReference>
<dbReference type="InterPro" id="IPR029303">
    <property type="entry name" value="CapF_C"/>
</dbReference>
<evidence type="ECO:0000313" key="4">
    <source>
        <dbReference type="Proteomes" id="UP000638648"/>
    </source>
</evidence>
<dbReference type="PANTHER" id="PTHR43245:SF55">
    <property type="entry name" value="NAD(P)-BINDING DOMAIN-CONTAINING PROTEIN"/>
    <property type="match status" value="1"/>
</dbReference>
<accession>A0A927MN34</accession>
<dbReference type="InterPro" id="IPR014710">
    <property type="entry name" value="RmlC-like_jellyroll"/>
</dbReference>
<keyword evidence="3" id="KW-0560">Oxidoreductase</keyword>
<reference evidence="3" key="1">
    <citation type="submission" date="2020-10" db="EMBL/GenBank/DDBJ databases">
        <title>Sequencing the genomes of 1000 actinobacteria strains.</title>
        <authorList>
            <person name="Klenk H.-P."/>
        </authorList>
    </citation>
    <scope>NUCLEOTIDE SEQUENCE</scope>
    <source>
        <strain evidence="3">DSM 45354</strain>
    </source>
</reference>
<dbReference type="InterPro" id="IPR001509">
    <property type="entry name" value="Epimerase_deHydtase"/>
</dbReference>